<name>A0A6G0WFX9_9STRA</name>
<keyword evidence="1" id="KW-1133">Transmembrane helix</keyword>
<feature type="chain" id="PRO_5026248641" evidence="2">
    <location>
        <begin position="18"/>
        <end position="285"/>
    </location>
</feature>
<keyword evidence="2" id="KW-0732">Signal</keyword>
<dbReference type="VEuPathDB" id="FungiDB:AeMF1_005422"/>
<feature type="transmembrane region" description="Helical" evidence="1">
    <location>
        <begin position="170"/>
        <end position="193"/>
    </location>
</feature>
<sequence length="285" mass="31255">MFPLVVVLHLALSSVDAKLRATFPVSFPALSTDNPVCTFDIDQVRIRETQTDEDTSVRWENTISCKGPQGYAIRACQLKRCHCRKFHTRVKQTKITMWAECLPDIKETDECFGADMRWCDNPLRGKDPLSTDEKAVKLAADGKAAEEASKLADNSNTTAASDHAAGSDSFPVLAVVLASVGVLLAIVVGTWLATSKKKTKKTVVITTQATKDPQSLGFDDDDHHHKNLYTDAHSTAAVVHTVAEPRIRRTSSASVSSFVSSIHGDTFDFDDADKQQDSWIAFNTK</sequence>
<gene>
    <name evidence="3" type="ORF">Ae201684_016064</name>
</gene>
<protein>
    <submittedName>
        <fullName evidence="3">Uncharacterized protein</fullName>
    </submittedName>
</protein>
<dbReference type="EMBL" id="VJMJ01000241">
    <property type="protein sequence ID" value="KAF0725501.1"/>
    <property type="molecule type" value="Genomic_DNA"/>
</dbReference>
<organism evidence="3 4">
    <name type="scientific">Aphanomyces euteiches</name>
    <dbReference type="NCBI Taxonomy" id="100861"/>
    <lineage>
        <taxon>Eukaryota</taxon>
        <taxon>Sar</taxon>
        <taxon>Stramenopiles</taxon>
        <taxon>Oomycota</taxon>
        <taxon>Saprolegniomycetes</taxon>
        <taxon>Saprolegniales</taxon>
        <taxon>Verrucalvaceae</taxon>
        <taxon>Aphanomyces</taxon>
    </lineage>
</organism>
<feature type="signal peptide" evidence="2">
    <location>
        <begin position="1"/>
        <end position="17"/>
    </location>
</feature>
<comment type="caution">
    <text evidence="3">The sequence shown here is derived from an EMBL/GenBank/DDBJ whole genome shotgun (WGS) entry which is preliminary data.</text>
</comment>
<keyword evidence="4" id="KW-1185">Reference proteome</keyword>
<evidence type="ECO:0000256" key="1">
    <source>
        <dbReference type="SAM" id="Phobius"/>
    </source>
</evidence>
<keyword evidence="1" id="KW-0472">Membrane</keyword>
<proteinExistence type="predicted"/>
<dbReference type="AlphaFoldDB" id="A0A6G0WFX9"/>
<reference evidence="3 4" key="1">
    <citation type="submission" date="2019-07" db="EMBL/GenBank/DDBJ databases">
        <title>Genomics analysis of Aphanomyces spp. identifies a new class of oomycete effector associated with host adaptation.</title>
        <authorList>
            <person name="Gaulin E."/>
        </authorList>
    </citation>
    <scope>NUCLEOTIDE SEQUENCE [LARGE SCALE GENOMIC DNA]</scope>
    <source>
        <strain evidence="3 4">ATCC 201684</strain>
    </source>
</reference>
<keyword evidence="1" id="KW-0812">Transmembrane</keyword>
<evidence type="ECO:0000313" key="3">
    <source>
        <dbReference type="EMBL" id="KAF0725501.1"/>
    </source>
</evidence>
<dbReference type="Proteomes" id="UP000481153">
    <property type="component" value="Unassembled WGS sequence"/>
</dbReference>
<evidence type="ECO:0000256" key="2">
    <source>
        <dbReference type="SAM" id="SignalP"/>
    </source>
</evidence>
<accession>A0A6G0WFX9</accession>
<evidence type="ECO:0000313" key="4">
    <source>
        <dbReference type="Proteomes" id="UP000481153"/>
    </source>
</evidence>